<feature type="binding site" evidence="7">
    <location>
        <position position="67"/>
    </location>
    <ligand>
        <name>S-adenosyl-L-methionine</name>
        <dbReference type="ChEBI" id="CHEBI:59789"/>
    </ligand>
</feature>
<accession>A0A2S7DRH8</accession>
<dbReference type="PANTHER" id="PTHR30481:SF3">
    <property type="entry name" value="DNA ADENINE METHYLASE"/>
    <property type="match status" value="1"/>
</dbReference>
<evidence type="ECO:0000256" key="7">
    <source>
        <dbReference type="PIRSR" id="PIRSR000398-1"/>
    </source>
</evidence>
<dbReference type="Proteomes" id="UP000239561">
    <property type="component" value="Unassembled WGS sequence"/>
</dbReference>
<evidence type="ECO:0000256" key="1">
    <source>
        <dbReference type="ARBA" id="ARBA00006594"/>
    </source>
</evidence>
<dbReference type="GO" id="GO:0032259">
    <property type="term" value="P:methylation"/>
    <property type="evidence" value="ECO:0007669"/>
    <property type="project" value="UniProtKB-KW"/>
</dbReference>
<dbReference type="GO" id="GO:0043565">
    <property type="term" value="F:sequence-specific DNA binding"/>
    <property type="evidence" value="ECO:0007669"/>
    <property type="project" value="TreeGrafter"/>
</dbReference>
<reference evidence="10 12" key="2">
    <citation type="submission" date="2021-08" db="EMBL/GenBank/DDBJ databases">
        <title>Genome sequences of Xanthomonas cucurbitae isolates from 5 Midwestern US states.</title>
        <authorList>
            <person name="Hind S.R."/>
        </authorList>
    </citation>
    <scope>NUCLEOTIDE SEQUENCE [LARGE SCALE GENOMIC DNA]</scope>
    <source>
        <strain evidence="10 12">OH_261</strain>
    </source>
</reference>
<dbReference type="RefSeq" id="WP_104603480.1">
    <property type="nucleotide sequence ID" value="NZ_CP033326.1"/>
</dbReference>
<dbReference type="GO" id="GO:0006298">
    <property type="term" value="P:mismatch repair"/>
    <property type="evidence" value="ECO:0007669"/>
    <property type="project" value="TreeGrafter"/>
</dbReference>
<dbReference type="Proteomes" id="UP001214201">
    <property type="component" value="Chromosome"/>
</dbReference>
<dbReference type="GO" id="GO:1904047">
    <property type="term" value="F:S-adenosyl-L-methionine binding"/>
    <property type="evidence" value="ECO:0007669"/>
    <property type="project" value="TreeGrafter"/>
</dbReference>
<dbReference type="AlphaFoldDB" id="A0A2S7DRH8"/>
<dbReference type="SUPFAM" id="SSF53335">
    <property type="entry name" value="S-adenosyl-L-methionine-dependent methyltransferases"/>
    <property type="match status" value="1"/>
</dbReference>
<dbReference type="InterPro" id="IPR029063">
    <property type="entry name" value="SAM-dependent_MTases_sf"/>
</dbReference>
<dbReference type="InterPro" id="IPR012263">
    <property type="entry name" value="M_m6A_EcoRV"/>
</dbReference>
<dbReference type="InterPro" id="IPR002052">
    <property type="entry name" value="DNA_methylase_N6_adenine_CS"/>
</dbReference>
<comment type="similarity">
    <text evidence="1 8">Belongs to the N(4)/N(6)-methyltransferase family.</text>
</comment>
<evidence type="ECO:0000256" key="3">
    <source>
        <dbReference type="ARBA" id="ARBA00022603"/>
    </source>
</evidence>
<sequence length="290" mass="32697">MNQLTRPPMPERHAFKGQLLKWVGNKQRFAEELISYFPANFNTFVEPFIGSGAVLATLAPERAIAGDVFGPLIEIWTTLKDDPQRLVAWYQERHALIEDMGKIPAYKSVLASYNRAANGADLLFLSRTCYGGVIRFRKSDGFMSTPCGPHRPMPPANFASRAHTWHQRIKGTRFHHADYRELMQRAKPGDLVYCDPPYVDSQSILYGAQGFRLPELFEAIAACKRRGVYVALSIDGTKKSGNNVVQIDPPAGLFKREALVNCGRSMLRRFQMDGQTLESELVADRLLLTY</sequence>
<evidence type="ECO:0000313" key="12">
    <source>
        <dbReference type="Proteomes" id="UP001214201"/>
    </source>
</evidence>
<dbReference type="EC" id="2.1.1.72" evidence="2 8"/>
<evidence type="ECO:0000256" key="8">
    <source>
        <dbReference type="RuleBase" id="RU361257"/>
    </source>
</evidence>
<dbReference type="Gene3D" id="1.10.1020.10">
    <property type="entry name" value="Adenine-specific Methyltransferase, Domain 2"/>
    <property type="match status" value="1"/>
</dbReference>
<evidence type="ECO:0000256" key="2">
    <source>
        <dbReference type="ARBA" id="ARBA00011900"/>
    </source>
</evidence>
<keyword evidence="3 8" id="KW-0489">Methyltransferase</keyword>
<keyword evidence="4 8" id="KW-0808">Transferase</keyword>
<evidence type="ECO:0000313" key="10">
    <source>
        <dbReference type="EMBL" id="WDM71439.1"/>
    </source>
</evidence>
<dbReference type="InterPro" id="IPR012327">
    <property type="entry name" value="MeTrfase_D12"/>
</dbReference>
<evidence type="ECO:0000313" key="11">
    <source>
        <dbReference type="Proteomes" id="UP000239561"/>
    </source>
</evidence>
<feature type="binding site" evidence="7">
    <location>
        <position position="195"/>
    </location>
    <ligand>
        <name>S-adenosyl-L-methionine</name>
        <dbReference type="ChEBI" id="CHEBI:59789"/>
    </ligand>
</feature>
<dbReference type="PIRSF" id="PIRSF000398">
    <property type="entry name" value="M_m6A_EcoRV"/>
    <property type="match status" value="1"/>
</dbReference>
<evidence type="ECO:0000256" key="4">
    <source>
        <dbReference type="ARBA" id="ARBA00022679"/>
    </source>
</evidence>
<dbReference type="PROSITE" id="PS00092">
    <property type="entry name" value="N6_MTASE"/>
    <property type="match status" value="1"/>
</dbReference>
<name>A0A2S7DRH8_9XANT</name>
<dbReference type="GO" id="GO:0009007">
    <property type="term" value="F:site-specific DNA-methyltransferase (adenine-specific) activity"/>
    <property type="evidence" value="ECO:0007669"/>
    <property type="project" value="UniProtKB-UniRule"/>
</dbReference>
<evidence type="ECO:0000256" key="6">
    <source>
        <dbReference type="ARBA" id="ARBA00047942"/>
    </source>
</evidence>
<evidence type="ECO:0000313" key="9">
    <source>
        <dbReference type="EMBL" id="PPU76421.1"/>
    </source>
</evidence>
<dbReference type="PRINTS" id="PR00505">
    <property type="entry name" value="D12N6MTFRASE"/>
</dbReference>
<dbReference type="NCBIfam" id="TIGR00571">
    <property type="entry name" value="dam"/>
    <property type="match status" value="1"/>
</dbReference>
<dbReference type="OrthoDB" id="9805629at2"/>
<evidence type="ECO:0000256" key="5">
    <source>
        <dbReference type="ARBA" id="ARBA00022691"/>
    </source>
</evidence>
<comment type="catalytic activity">
    <reaction evidence="6 8">
        <text>a 2'-deoxyadenosine in DNA + S-adenosyl-L-methionine = an N(6)-methyl-2'-deoxyadenosine in DNA + S-adenosyl-L-homocysteine + H(+)</text>
        <dbReference type="Rhea" id="RHEA:15197"/>
        <dbReference type="Rhea" id="RHEA-COMP:12418"/>
        <dbReference type="Rhea" id="RHEA-COMP:12419"/>
        <dbReference type="ChEBI" id="CHEBI:15378"/>
        <dbReference type="ChEBI" id="CHEBI:57856"/>
        <dbReference type="ChEBI" id="CHEBI:59789"/>
        <dbReference type="ChEBI" id="CHEBI:90615"/>
        <dbReference type="ChEBI" id="CHEBI:90616"/>
        <dbReference type="EC" id="2.1.1.72"/>
    </reaction>
</comment>
<keyword evidence="12" id="KW-1185">Reference proteome</keyword>
<dbReference type="Pfam" id="PF02086">
    <property type="entry name" value="MethyltransfD12"/>
    <property type="match status" value="1"/>
</dbReference>
<dbReference type="GO" id="GO:0009307">
    <property type="term" value="P:DNA restriction-modification system"/>
    <property type="evidence" value="ECO:0007669"/>
    <property type="project" value="InterPro"/>
</dbReference>
<proteinExistence type="inferred from homology"/>
<dbReference type="PANTHER" id="PTHR30481">
    <property type="entry name" value="DNA ADENINE METHYLASE"/>
    <property type="match status" value="1"/>
</dbReference>
<gene>
    <name evidence="10" type="ORF">K6978_19245</name>
    <name evidence="9" type="ORF">XcuCFBP2542_10245</name>
</gene>
<dbReference type="Gene3D" id="3.40.50.150">
    <property type="entry name" value="Vaccinia Virus protein VP39"/>
    <property type="match status" value="1"/>
</dbReference>
<keyword evidence="5 8" id="KW-0949">S-adenosyl-L-methionine</keyword>
<organism evidence="9 11">
    <name type="scientific">Xanthomonas cucurbitae</name>
    <dbReference type="NCBI Taxonomy" id="56453"/>
    <lineage>
        <taxon>Bacteria</taxon>
        <taxon>Pseudomonadati</taxon>
        <taxon>Pseudomonadota</taxon>
        <taxon>Gammaproteobacteria</taxon>
        <taxon>Lysobacterales</taxon>
        <taxon>Lysobacteraceae</taxon>
        <taxon>Xanthomonas</taxon>
    </lineage>
</organism>
<protein>
    <recommendedName>
        <fullName evidence="2 8">Site-specific DNA-methyltransferase (adenine-specific)</fullName>
        <ecNumber evidence="2 8">2.1.1.72</ecNumber>
    </recommendedName>
</protein>
<dbReference type="EMBL" id="MDED01000016">
    <property type="protein sequence ID" value="PPU76421.1"/>
    <property type="molecule type" value="Genomic_DNA"/>
</dbReference>
<reference evidence="9 11" key="1">
    <citation type="submission" date="2016-08" db="EMBL/GenBank/DDBJ databases">
        <authorList>
            <person name="Seilhamer J.J."/>
        </authorList>
    </citation>
    <scope>NUCLEOTIDE SEQUENCE [LARGE SCALE GENOMIC DNA]</scope>
    <source>
        <strain evidence="9 11">CFBP2542</strain>
    </source>
</reference>
<dbReference type="REBASE" id="366010">
    <property type="entry name" value="M.Xcu23378ORF560P"/>
</dbReference>
<feature type="binding site" evidence="7">
    <location>
        <position position="26"/>
    </location>
    <ligand>
        <name>S-adenosyl-L-methionine</name>
        <dbReference type="ChEBI" id="CHEBI:59789"/>
    </ligand>
</feature>
<dbReference type="EMBL" id="CP082214">
    <property type="protein sequence ID" value="WDM71439.1"/>
    <property type="molecule type" value="Genomic_DNA"/>
</dbReference>
<feature type="binding site" evidence="7">
    <location>
        <position position="22"/>
    </location>
    <ligand>
        <name>S-adenosyl-L-methionine</name>
        <dbReference type="ChEBI" id="CHEBI:59789"/>
    </ligand>
</feature>
<dbReference type="InterPro" id="IPR023095">
    <property type="entry name" value="Ade_MeTrfase_dom_2"/>
</dbReference>